<keyword evidence="2 11" id="KW-0813">Transport</keyword>
<dbReference type="PANTHER" id="PTHR30341:SF0">
    <property type="entry name" value="NA(+)_H(+) ANTIPORTER NHAA"/>
    <property type="match status" value="1"/>
</dbReference>
<keyword evidence="9 11" id="KW-0472">Membrane</keyword>
<dbReference type="PANTHER" id="PTHR30341">
    <property type="entry name" value="SODIUM ION/PROTON ANTIPORTER NHAA-RELATED"/>
    <property type="match status" value="1"/>
</dbReference>
<dbReference type="HAMAP" id="MF_01844">
    <property type="entry name" value="NhaA"/>
    <property type="match status" value="1"/>
</dbReference>
<keyword evidence="10 11" id="KW-0739">Sodium transport</keyword>
<keyword evidence="6 11" id="KW-1133">Transmembrane helix</keyword>
<feature type="transmembrane region" description="Helical" evidence="11">
    <location>
        <begin position="193"/>
        <end position="209"/>
    </location>
</feature>
<comment type="subcellular location">
    <subcellularLocation>
        <location evidence="1">Cell inner membrane</location>
        <topology evidence="1">Multi-pass membrane protein</topology>
    </subcellularLocation>
    <subcellularLocation>
        <location evidence="11">Cell membrane</location>
        <topology evidence="11">Multi-pass membrane protein</topology>
    </subcellularLocation>
</comment>
<keyword evidence="7 11" id="KW-0915">Sodium</keyword>
<evidence type="ECO:0000313" key="12">
    <source>
        <dbReference type="EMBL" id="GAA3214260.1"/>
    </source>
</evidence>
<dbReference type="Pfam" id="PF06965">
    <property type="entry name" value="Na_H_antiport_1"/>
    <property type="match status" value="1"/>
</dbReference>
<comment type="function">
    <text evidence="11">Na(+)/H(+) antiporter that extrudes sodium in exchange for external protons.</text>
</comment>
<feature type="transmembrane region" description="Helical" evidence="11">
    <location>
        <begin position="270"/>
        <end position="293"/>
    </location>
</feature>
<organism evidence="12 13">
    <name type="scientific">Actinocorallia longicatena</name>
    <dbReference type="NCBI Taxonomy" id="111803"/>
    <lineage>
        <taxon>Bacteria</taxon>
        <taxon>Bacillati</taxon>
        <taxon>Actinomycetota</taxon>
        <taxon>Actinomycetes</taxon>
        <taxon>Streptosporangiales</taxon>
        <taxon>Thermomonosporaceae</taxon>
        <taxon>Actinocorallia</taxon>
    </lineage>
</organism>
<evidence type="ECO:0000256" key="7">
    <source>
        <dbReference type="ARBA" id="ARBA00023053"/>
    </source>
</evidence>
<feature type="transmembrane region" description="Helical" evidence="11">
    <location>
        <begin position="379"/>
        <end position="397"/>
    </location>
</feature>
<feature type="transmembrane region" description="Helical" evidence="11">
    <location>
        <begin position="345"/>
        <end position="367"/>
    </location>
</feature>
<name>A0ABP6QAT5_9ACTN</name>
<evidence type="ECO:0000256" key="10">
    <source>
        <dbReference type="ARBA" id="ARBA00023201"/>
    </source>
</evidence>
<comment type="similarity">
    <text evidence="11">Belongs to the NhaA Na(+)/H(+) (TC 2.A.33) antiporter family.</text>
</comment>
<gene>
    <name evidence="12" type="primary">nhaA_1</name>
    <name evidence="11" type="synonym">nhaA</name>
    <name evidence="12" type="ORF">GCM10010468_34920</name>
</gene>
<accession>A0ABP6QAT5</accession>
<evidence type="ECO:0000256" key="6">
    <source>
        <dbReference type="ARBA" id="ARBA00022989"/>
    </source>
</evidence>
<keyword evidence="8 11" id="KW-0406">Ion transport</keyword>
<dbReference type="InterPro" id="IPR023171">
    <property type="entry name" value="Na/H_antiporter_dom_sf"/>
</dbReference>
<evidence type="ECO:0000256" key="5">
    <source>
        <dbReference type="ARBA" id="ARBA00022692"/>
    </source>
</evidence>
<feature type="transmembrane region" description="Helical" evidence="11">
    <location>
        <begin position="66"/>
        <end position="86"/>
    </location>
</feature>
<feature type="transmembrane region" description="Helical" evidence="11">
    <location>
        <begin position="29"/>
        <end position="46"/>
    </location>
</feature>
<sequence>MSRRRAAVFPLRPTVRHARNLAEALRTETIGGIVMLAATVVALLWANSPWKADYTAFTEWEFGPSWFHLTVAHFASDGLLAVFFFIAGLELREELAHGELKRLSDALLPVLAAVGGVIMPALIYLAVSAGVDDAGHGWAIPTATDIAFALAVLAITFSNCPPALRAFLLTLAVVDDLIAITIIALFYSTDLRFGLLAVAAALVVLYGLLQRRGVRSPWIYAPIGIAAWAFTYKSGIHATVAGVALGLLTSPAPDDSPDELRSNAEYADHVLRPFSAGICVPLFALVSAGVALSPSLLGEVFRDRIALGVILGLIVGKFMGVLAGAYVAVRLGFARLGDGLHWRDLAAVAMLAGVGFTVSLLIGDLAYEGTEHSERVTTAVLIASLVASLVATVAFRFRVRVHAQEGKESHDDL</sequence>
<feature type="transmembrane region" description="Helical" evidence="11">
    <location>
        <begin position="305"/>
        <end position="333"/>
    </location>
</feature>
<keyword evidence="5 11" id="KW-0812">Transmembrane</keyword>
<reference evidence="13" key="1">
    <citation type="journal article" date="2019" name="Int. J. Syst. Evol. Microbiol.">
        <title>The Global Catalogue of Microorganisms (GCM) 10K type strain sequencing project: providing services to taxonomists for standard genome sequencing and annotation.</title>
        <authorList>
            <consortium name="The Broad Institute Genomics Platform"/>
            <consortium name="The Broad Institute Genome Sequencing Center for Infectious Disease"/>
            <person name="Wu L."/>
            <person name="Ma J."/>
        </authorList>
    </citation>
    <scope>NUCLEOTIDE SEQUENCE [LARGE SCALE GENOMIC DNA]</scope>
    <source>
        <strain evidence="13">JCM 9377</strain>
    </source>
</reference>
<protein>
    <recommendedName>
        <fullName evidence="11">Na(+)/H(+) antiporter NhaA</fullName>
    </recommendedName>
    <alternativeName>
        <fullName evidence="11">Sodium/proton antiporter NhaA</fullName>
    </alternativeName>
</protein>
<dbReference type="NCBIfam" id="TIGR00773">
    <property type="entry name" value="NhaA"/>
    <property type="match status" value="1"/>
</dbReference>
<dbReference type="Gene3D" id="1.20.1530.10">
    <property type="entry name" value="Na+/H+ antiporter like domain"/>
    <property type="match status" value="1"/>
</dbReference>
<keyword evidence="3 11" id="KW-0050">Antiport</keyword>
<feature type="transmembrane region" description="Helical" evidence="11">
    <location>
        <begin position="164"/>
        <end position="187"/>
    </location>
</feature>
<evidence type="ECO:0000256" key="9">
    <source>
        <dbReference type="ARBA" id="ARBA00023136"/>
    </source>
</evidence>
<evidence type="ECO:0000256" key="4">
    <source>
        <dbReference type="ARBA" id="ARBA00022475"/>
    </source>
</evidence>
<feature type="transmembrane region" description="Helical" evidence="11">
    <location>
        <begin position="106"/>
        <end position="126"/>
    </location>
</feature>
<dbReference type="EMBL" id="BAAAUV010000007">
    <property type="protein sequence ID" value="GAA3214260.1"/>
    <property type="molecule type" value="Genomic_DNA"/>
</dbReference>
<evidence type="ECO:0000256" key="2">
    <source>
        <dbReference type="ARBA" id="ARBA00022448"/>
    </source>
</evidence>
<evidence type="ECO:0000256" key="8">
    <source>
        <dbReference type="ARBA" id="ARBA00023065"/>
    </source>
</evidence>
<evidence type="ECO:0000256" key="3">
    <source>
        <dbReference type="ARBA" id="ARBA00022449"/>
    </source>
</evidence>
<dbReference type="Proteomes" id="UP001501237">
    <property type="component" value="Unassembled WGS sequence"/>
</dbReference>
<dbReference type="InterPro" id="IPR004670">
    <property type="entry name" value="NhaA"/>
</dbReference>
<dbReference type="RefSeq" id="WP_344829233.1">
    <property type="nucleotide sequence ID" value="NZ_BAAAUV010000007.1"/>
</dbReference>
<keyword evidence="13" id="KW-1185">Reference proteome</keyword>
<comment type="caution">
    <text evidence="12">The sequence shown here is derived from an EMBL/GenBank/DDBJ whole genome shotgun (WGS) entry which is preliminary data.</text>
</comment>
<evidence type="ECO:0000256" key="11">
    <source>
        <dbReference type="HAMAP-Rule" id="MF_01844"/>
    </source>
</evidence>
<comment type="catalytic activity">
    <reaction evidence="11">
        <text>Na(+)(in) + 2 H(+)(out) = Na(+)(out) + 2 H(+)(in)</text>
        <dbReference type="Rhea" id="RHEA:29251"/>
        <dbReference type="ChEBI" id="CHEBI:15378"/>
        <dbReference type="ChEBI" id="CHEBI:29101"/>
    </reaction>
</comment>
<proteinExistence type="inferred from homology"/>
<keyword evidence="4 11" id="KW-1003">Cell membrane</keyword>
<evidence type="ECO:0000313" key="13">
    <source>
        <dbReference type="Proteomes" id="UP001501237"/>
    </source>
</evidence>
<feature type="transmembrane region" description="Helical" evidence="11">
    <location>
        <begin position="138"/>
        <end position="157"/>
    </location>
</feature>
<evidence type="ECO:0000256" key="1">
    <source>
        <dbReference type="ARBA" id="ARBA00004429"/>
    </source>
</evidence>